<dbReference type="PRINTS" id="PR00807">
    <property type="entry name" value="AMBALLERGEN"/>
</dbReference>
<protein>
    <recommendedName>
        <fullName evidence="3 8">Pectate lyase</fullName>
        <ecNumber evidence="3 8">4.2.2.2</ecNumber>
    </recommendedName>
</protein>
<proteinExistence type="inferred from homology"/>
<evidence type="ECO:0000313" key="11">
    <source>
        <dbReference type="Proteomes" id="UP000825935"/>
    </source>
</evidence>
<keyword evidence="6 8" id="KW-0106">Calcium</keyword>
<evidence type="ECO:0000256" key="1">
    <source>
        <dbReference type="ARBA" id="ARBA00000695"/>
    </source>
</evidence>
<evidence type="ECO:0000256" key="6">
    <source>
        <dbReference type="ARBA" id="ARBA00022837"/>
    </source>
</evidence>
<comment type="catalytic activity">
    <reaction evidence="1 8">
        <text>Eliminative cleavage of (1-&gt;4)-alpha-D-galacturonan to give oligosaccharides with 4-deoxy-alpha-D-galact-4-enuronosyl groups at their non-reducing ends.</text>
        <dbReference type="EC" id="4.2.2.2"/>
    </reaction>
</comment>
<organism evidence="10 11">
    <name type="scientific">Ceratopteris richardii</name>
    <name type="common">Triangle waterfern</name>
    <dbReference type="NCBI Taxonomy" id="49495"/>
    <lineage>
        <taxon>Eukaryota</taxon>
        <taxon>Viridiplantae</taxon>
        <taxon>Streptophyta</taxon>
        <taxon>Embryophyta</taxon>
        <taxon>Tracheophyta</taxon>
        <taxon>Polypodiopsida</taxon>
        <taxon>Polypodiidae</taxon>
        <taxon>Polypodiales</taxon>
        <taxon>Pteridineae</taxon>
        <taxon>Pteridaceae</taxon>
        <taxon>Parkerioideae</taxon>
        <taxon>Ceratopteris</taxon>
    </lineage>
</organism>
<evidence type="ECO:0000256" key="8">
    <source>
        <dbReference type="RuleBase" id="RU361123"/>
    </source>
</evidence>
<dbReference type="EC" id="4.2.2.2" evidence="3 8"/>
<dbReference type="InterPro" id="IPR012334">
    <property type="entry name" value="Pectin_lyas_fold"/>
</dbReference>
<gene>
    <name evidence="10" type="ORF">KP509_37G041800</name>
</gene>
<comment type="pathway">
    <text evidence="2 8">Glycan metabolism; pectin degradation; 2-dehydro-3-deoxy-D-gluconate from pectin: step 2/5.</text>
</comment>
<evidence type="ECO:0000256" key="5">
    <source>
        <dbReference type="ARBA" id="ARBA00022729"/>
    </source>
</evidence>
<evidence type="ECO:0000256" key="4">
    <source>
        <dbReference type="ARBA" id="ARBA00022723"/>
    </source>
</evidence>
<name>A0A8T2Q7W9_CERRI</name>
<dbReference type="InterPro" id="IPR045032">
    <property type="entry name" value="PEL"/>
</dbReference>
<keyword evidence="4 8" id="KW-0479">Metal-binding</keyword>
<evidence type="ECO:0000313" key="10">
    <source>
        <dbReference type="EMBL" id="KAH7279874.1"/>
    </source>
</evidence>
<comment type="similarity">
    <text evidence="8">Belongs to the polysaccharide lyase 1 family.</text>
</comment>
<dbReference type="Pfam" id="PF00544">
    <property type="entry name" value="Pectate_lyase_4"/>
    <property type="match status" value="1"/>
</dbReference>
<dbReference type="PANTHER" id="PTHR31683:SF18">
    <property type="entry name" value="PECTATE LYASE 21-RELATED"/>
    <property type="match status" value="1"/>
</dbReference>
<dbReference type="SUPFAM" id="SSF51126">
    <property type="entry name" value="Pectin lyase-like"/>
    <property type="match status" value="1"/>
</dbReference>
<dbReference type="Gene3D" id="2.160.20.10">
    <property type="entry name" value="Single-stranded right-handed beta-helix, Pectin lyase-like"/>
    <property type="match status" value="1"/>
</dbReference>
<reference evidence="10" key="1">
    <citation type="submission" date="2021-08" db="EMBL/GenBank/DDBJ databases">
        <title>WGS assembly of Ceratopteris richardii.</title>
        <authorList>
            <person name="Marchant D.B."/>
            <person name="Chen G."/>
            <person name="Jenkins J."/>
            <person name="Shu S."/>
            <person name="Leebens-Mack J."/>
            <person name="Grimwood J."/>
            <person name="Schmutz J."/>
            <person name="Soltis P."/>
            <person name="Soltis D."/>
            <person name="Chen Z.-H."/>
        </authorList>
    </citation>
    <scope>NUCLEOTIDE SEQUENCE</scope>
    <source>
        <strain evidence="10">Whitten #5841</strain>
        <tissue evidence="10">Leaf</tissue>
    </source>
</reference>
<evidence type="ECO:0000256" key="2">
    <source>
        <dbReference type="ARBA" id="ARBA00005220"/>
    </source>
</evidence>
<accession>A0A8T2Q7W9</accession>
<comment type="caution">
    <text evidence="10">The sequence shown here is derived from an EMBL/GenBank/DDBJ whole genome shotgun (WGS) entry which is preliminary data.</text>
</comment>
<sequence>MEKSASVISAAMASTQLRRRLSGLIPLLLILSVAVVPPRRMALAKEDDHSLNKQILFRSLRRARSAIMHGLAIPSLQASIPCKQQLEAIQKLVGDMEARIEAHDWEGAKQAVLEAIRSNEESACWMDLTRDSDEIDFSFLASELEKHLLATQNELDIITAQTIDFDELERSPWILAYNITAESISADSSTLSETELNRNGCPESLVDGSKCQYSTCGRDYGLVSCAIGFAKGVVGGLHGIPYLVTSDADNALNPSPGTLRYAVNLARGNGAGVWITFARSMIIKLQDMLWVQSHTTIDGRGKNITITGRNVVLGGVQDVIIHNIQISNIKGSDTLHIFAGSKKVWVDHVTSFNGELGLASVLQGSTDVTISNCNLQNYNFNMLLGASDADFEDRSLRVTVYRNWFRDSMQRMPHCRWGICHVANNLYTNWGYYAIGGRANARVRSESNVFMPSKRVKEITPWFPSKPATFDMSARIESRNDVLLNGATFHQFLSASSDVSPPYPSGSSPPIMSTSSLPSLVEKCSGALFAGNLIQCQQA</sequence>
<dbReference type="AlphaFoldDB" id="A0A8T2Q7W9"/>
<dbReference type="InterPro" id="IPR018082">
    <property type="entry name" value="AmbAllergen"/>
</dbReference>
<comment type="cofactor">
    <cofactor evidence="8">
        <name>Ca(2+)</name>
        <dbReference type="ChEBI" id="CHEBI:29108"/>
    </cofactor>
    <text evidence="8">Binds 1 Ca(2+) ion. Required for its activity.</text>
</comment>
<feature type="domain" description="Pectate lyase" evidence="9">
    <location>
        <begin position="280"/>
        <end position="456"/>
    </location>
</feature>
<dbReference type="GO" id="GO:0046872">
    <property type="term" value="F:metal ion binding"/>
    <property type="evidence" value="ECO:0007669"/>
    <property type="project" value="UniProtKB-KW"/>
</dbReference>
<dbReference type="EMBL" id="CM035442">
    <property type="protein sequence ID" value="KAH7279874.1"/>
    <property type="molecule type" value="Genomic_DNA"/>
</dbReference>
<dbReference type="OMA" id="WILAYNI"/>
<dbReference type="PANTHER" id="PTHR31683">
    <property type="entry name" value="PECTATE LYASE 18-RELATED"/>
    <property type="match status" value="1"/>
</dbReference>
<dbReference type="InterPro" id="IPR011050">
    <property type="entry name" value="Pectin_lyase_fold/virulence"/>
</dbReference>
<dbReference type="Proteomes" id="UP000825935">
    <property type="component" value="Chromosome 37"/>
</dbReference>
<dbReference type="InterPro" id="IPR002022">
    <property type="entry name" value="Pec_lyase"/>
</dbReference>
<dbReference type="GO" id="GO:0030570">
    <property type="term" value="F:pectate lyase activity"/>
    <property type="evidence" value="ECO:0007669"/>
    <property type="project" value="UniProtKB-EC"/>
</dbReference>
<evidence type="ECO:0000256" key="7">
    <source>
        <dbReference type="ARBA" id="ARBA00023239"/>
    </source>
</evidence>
<dbReference type="SMART" id="SM00656">
    <property type="entry name" value="Amb_all"/>
    <property type="match status" value="1"/>
</dbReference>
<evidence type="ECO:0000256" key="3">
    <source>
        <dbReference type="ARBA" id="ARBA00012272"/>
    </source>
</evidence>
<keyword evidence="5" id="KW-0732">Signal</keyword>
<dbReference type="OrthoDB" id="1637350at2759"/>
<keyword evidence="11" id="KW-1185">Reference proteome</keyword>
<keyword evidence="7 8" id="KW-0456">Lyase</keyword>
<evidence type="ECO:0000259" key="9">
    <source>
        <dbReference type="SMART" id="SM00656"/>
    </source>
</evidence>